<dbReference type="Proteomes" id="UP001501599">
    <property type="component" value="Unassembled WGS sequence"/>
</dbReference>
<reference evidence="3" key="1">
    <citation type="journal article" date="2019" name="Int. J. Syst. Evol. Microbiol.">
        <title>The Global Catalogue of Microorganisms (GCM) 10K type strain sequencing project: providing services to taxonomists for standard genome sequencing and annotation.</title>
        <authorList>
            <consortium name="The Broad Institute Genomics Platform"/>
            <consortium name="The Broad Institute Genome Sequencing Center for Infectious Disease"/>
            <person name="Wu L."/>
            <person name="Ma J."/>
        </authorList>
    </citation>
    <scope>NUCLEOTIDE SEQUENCE [LARGE SCALE GENOMIC DNA]</scope>
    <source>
        <strain evidence="3">JCM 16026</strain>
    </source>
</reference>
<gene>
    <name evidence="2" type="ORF">GCM10009846_26960</name>
</gene>
<sequence length="101" mass="11529">MGTLHYGTASFELDDDALRHFTVVMVTKMRRKEPFLVRVRSDDAARERLWLRCAADVVIRTSGAGAGLEPARLEHMMHEANHAEGVDLCAPWRTRQRVGRR</sequence>
<evidence type="ECO:0000259" key="1">
    <source>
        <dbReference type="Pfam" id="PF25355"/>
    </source>
</evidence>
<evidence type="ECO:0000313" key="2">
    <source>
        <dbReference type="EMBL" id="GAA2175772.1"/>
    </source>
</evidence>
<dbReference type="Pfam" id="PF25355">
    <property type="entry name" value="DUF7882"/>
    <property type="match status" value="1"/>
</dbReference>
<protein>
    <recommendedName>
        <fullName evidence="1">DUF7882 domain-containing protein</fullName>
    </recommendedName>
</protein>
<keyword evidence="3" id="KW-1185">Reference proteome</keyword>
<dbReference type="InterPro" id="IPR057204">
    <property type="entry name" value="DUF7882"/>
</dbReference>
<evidence type="ECO:0000313" key="3">
    <source>
        <dbReference type="Proteomes" id="UP001501599"/>
    </source>
</evidence>
<accession>A0ABP5MMK2</accession>
<organism evidence="2 3">
    <name type="scientific">Agrococcus versicolor</name>
    <dbReference type="NCBI Taxonomy" id="501482"/>
    <lineage>
        <taxon>Bacteria</taxon>
        <taxon>Bacillati</taxon>
        <taxon>Actinomycetota</taxon>
        <taxon>Actinomycetes</taxon>
        <taxon>Micrococcales</taxon>
        <taxon>Microbacteriaceae</taxon>
        <taxon>Agrococcus</taxon>
    </lineage>
</organism>
<feature type="domain" description="DUF7882" evidence="1">
    <location>
        <begin position="1"/>
        <end position="88"/>
    </location>
</feature>
<proteinExistence type="predicted"/>
<dbReference type="RefSeq" id="WP_344344501.1">
    <property type="nucleotide sequence ID" value="NZ_BAAAQT010000008.1"/>
</dbReference>
<comment type="caution">
    <text evidence="2">The sequence shown here is derived from an EMBL/GenBank/DDBJ whole genome shotgun (WGS) entry which is preliminary data.</text>
</comment>
<dbReference type="EMBL" id="BAAAQT010000008">
    <property type="protein sequence ID" value="GAA2175772.1"/>
    <property type="molecule type" value="Genomic_DNA"/>
</dbReference>
<name>A0ABP5MMK2_9MICO</name>